<evidence type="ECO:0000256" key="4">
    <source>
        <dbReference type="ARBA" id="ARBA00022989"/>
    </source>
</evidence>
<evidence type="ECO:0000256" key="7">
    <source>
        <dbReference type="SAM" id="Phobius"/>
    </source>
</evidence>
<dbReference type="CDD" id="cd15849">
    <property type="entry name" value="SNARE_Sso1"/>
    <property type="match status" value="1"/>
</dbReference>
<dbReference type="EMBL" id="MPGH01000162">
    <property type="protein sequence ID" value="OLN85584.1"/>
    <property type="molecule type" value="Genomic_DNA"/>
</dbReference>
<dbReference type="SMART" id="SM00503">
    <property type="entry name" value="SynN"/>
    <property type="match status" value="1"/>
</dbReference>
<dbReference type="InterPro" id="IPR000727">
    <property type="entry name" value="T_SNARE_dom"/>
</dbReference>
<evidence type="ECO:0000256" key="1">
    <source>
        <dbReference type="ARBA" id="ARBA00004211"/>
    </source>
</evidence>
<dbReference type="GO" id="GO:0005886">
    <property type="term" value="C:plasma membrane"/>
    <property type="evidence" value="ECO:0007669"/>
    <property type="project" value="TreeGrafter"/>
</dbReference>
<dbReference type="GO" id="GO:0006887">
    <property type="term" value="P:exocytosis"/>
    <property type="evidence" value="ECO:0007669"/>
    <property type="project" value="TreeGrafter"/>
</dbReference>
<dbReference type="Pfam" id="PF05739">
    <property type="entry name" value="SNARE"/>
    <property type="match status" value="1"/>
</dbReference>
<feature type="region of interest" description="Disordered" evidence="6">
    <location>
        <begin position="1"/>
        <end position="57"/>
    </location>
</feature>
<dbReference type="InterPro" id="IPR045242">
    <property type="entry name" value="Syntaxin"/>
</dbReference>
<keyword evidence="4 7" id="KW-1133">Transmembrane helix</keyword>
<dbReference type="GO" id="GO:0012505">
    <property type="term" value="C:endomembrane system"/>
    <property type="evidence" value="ECO:0007669"/>
    <property type="project" value="TreeGrafter"/>
</dbReference>
<dbReference type="InterPro" id="IPR006011">
    <property type="entry name" value="Syntaxin_N"/>
</dbReference>
<evidence type="ECO:0000256" key="2">
    <source>
        <dbReference type="ARBA" id="ARBA00009063"/>
    </source>
</evidence>
<evidence type="ECO:0000256" key="3">
    <source>
        <dbReference type="ARBA" id="ARBA00022692"/>
    </source>
</evidence>
<evidence type="ECO:0000256" key="6">
    <source>
        <dbReference type="SAM" id="MobiDB-lite"/>
    </source>
</evidence>
<dbReference type="Proteomes" id="UP000186583">
    <property type="component" value="Unassembled WGS sequence"/>
</dbReference>
<dbReference type="PANTHER" id="PTHR19957">
    <property type="entry name" value="SYNTAXIN"/>
    <property type="match status" value="1"/>
</dbReference>
<accession>A0A1Q8RMN4</accession>
<keyword evidence="5 7" id="KW-0472">Membrane</keyword>
<dbReference type="SUPFAM" id="SSF47661">
    <property type="entry name" value="t-snare proteins"/>
    <property type="match status" value="1"/>
</dbReference>
<organism evidence="9 10">
    <name type="scientific">Colletotrichum chlorophyti</name>
    <dbReference type="NCBI Taxonomy" id="708187"/>
    <lineage>
        <taxon>Eukaryota</taxon>
        <taxon>Fungi</taxon>
        <taxon>Dikarya</taxon>
        <taxon>Ascomycota</taxon>
        <taxon>Pezizomycotina</taxon>
        <taxon>Sordariomycetes</taxon>
        <taxon>Hypocreomycetidae</taxon>
        <taxon>Glomerellales</taxon>
        <taxon>Glomerellaceae</taxon>
        <taxon>Colletotrichum</taxon>
    </lineage>
</organism>
<keyword evidence="3 7" id="KW-0812">Transmembrane</keyword>
<dbReference type="OrthoDB" id="10255013at2759"/>
<evidence type="ECO:0000256" key="5">
    <source>
        <dbReference type="ARBA" id="ARBA00023136"/>
    </source>
</evidence>
<dbReference type="InterPro" id="IPR010989">
    <property type="entry name" value="SNARE"/>
</dbReference>
<dbReference type="Gene3D" id="1.20.58.70">
    <property type="match status" value="1"/>
</dbReference>
<dbReference type="GO" id="GO:0048278">
    <property type="term" value="P:vesicle docking"/>
    <property type="evidence" value="ECO:0007669"/>
    <property type="project" value="TreeGrafter"/>
</dbReference>
<keyword evidence="10" id="KW-1185">Reference proteome</keyword>
<comment type="similarity">
    <text evidence="2">Belongs to the syntaxin family.</text>
</comment>
<comment type="subcellular location">
    <subcellularLocation>
        <location evidence="1">Membrane</location>
        <topology evidence="1">Single-pass type IV membrane protein</topology>
    </subcellularLocation>
</comment>
<dbReference type="GO" id="GO:0006906">
    <property type="term" value="P:vesicle fusion"/>
    <property type="evidence" value="ECO:0007669"/>
    <property type="project" value="TreeGrafter"/>
</dbReference>
<evidence type="ECO:0000313" key="10">
    <source>
        <dbReference type="Proteomes" id="UP000186583"/>
    </source>
</evidence>
<reference evidence="9 10" key="1">
    <citation type="submission" date="2016-11" db="EMBL/GenBank/DDBJ databases">
        <title>Draft Genome Assembly of Colletotrichum chlorophyti a pathogen of herbaceous plants.</title>
        <authorList>
            <person name="Gan P."/>
            <person name="Narusaka M."/>
            <person name="Tsushima A."/>
            <person name="Narusaka Y."/>
            <person name="Takano Y."/>
            <person name="Shirasu K."/>
        </authorList>
    </citation>
    <scope>NUCLEOTIDE SEQUENCE [LARGE SCALE GENOMIC DNA]</scope>
    <source>
        <strain evidence="9 10">NTL11</strain>
    </source>
</reference>
<proteinExistence type="inferred from homology"/>
<evidence type="ECO:0000313" key="9">
    <source>
        <dbReference type="EMBL" id="OLN85584.1"/>
    </source>
</evidence>
<name>A0A1Q8RMN4_9PEZI</name>
<sequence>MSSSYGQYSNNPYAQGPQAEGGYGYDNNNQYNQGQYEMQPYGEEPNQYANQPPPPTTLTQQEFLQRVQYLRSEIQGLTSDIEGIAQLHQRSLASPDGSASYQLEQAVSATQLRNTGVKDGIKALEKDLAKTQDGSRATKTAQLNSLKNTFKSELDKYQQIERDYQRRYRDQIARQYRIVNPEATEEEVQEATQLDWGNEGVFQTALKSNRTGQANTILGNVRARHNELQRIEQTLTELAILYQEMATLVEQQEPVVDAAEQNAQQTVENIQKGNEEVAVANKHAKRRRKLKWWCFLVVVLIIIAIALGVGLGVTLGRNATNTATGQ</sequence>
<gene>
    <name evidence="9" type="ORF">CCHL11_05847</name>
</gene>
<feature type="domain" description="T-SNARE coiled-coil homology" evidence="8">
    <location>
        <begin position="218"/>
        <end position="280"/>
    </location>
</feature>
<feature type="compositionally biased region" description="Polar residues" evidence="6">
    <location>
        <begin position="1"/>
        <end position="13"/>
    </location>
</feature>
<protein>
    <submittedName>
        <fullName evidence="9">Syntaxin-like protein psy1</fullName>
    </submittedName>
</protein>
<dbReference type="AlphaFoldDB" id="A0A1Q8RMN4"/>
<dbReference type="GO" id="GO:0006886">
    <property type="term" value="P:intracellular protein transport"/>
    <property type="evidence" value="ECO:0007669"/>
    <property type="project" value="TreeGrafter"/>
</dbReference>
<dbReference type="GO" id="GO:0031201">
    <property type="term" value="C:SNARE complex"/>
    <property type="evidence" value="ECO:0007669"/>
    <property type="project" value="TreeGrafter"/>
</dbReference>
<feature type="transmembrane region" description="Helical" evidence="7">
    <location>
        <begin position="292"/>
        <end position="313"/>
    </location>
</feature>
<dbReference type="STRING" id="708187.A0A1Q8RMN4"/>
<feature type="compositionally biased region" description="Low complexity" evidence="6">
    <location>
        <begin position="25"/>
        <end position="36"/>
    </location>
</feature>
<dbReference type="GO" id="GO:0005484">
    <property type="term" value="F:SNAP receptor activity"/>
    <property type="evidence" value="ECO:0007669"/>
    <property type="project" value="TreeGrafter"/>
</dbReference>
<dbReference type="SMART" id="SM00397">
    <property type="entry name" value="t_SNARE"/>
    <property type="match status" value="1"/>
</dbReference>
<comment type="caution">
    <text evidence="9">The sequence shown here is derived from an EMBL/GenBank/DDBJ whole genome shotgun (WGS) entry which is preliminary data.</text>
</comment>
<dbReference type="Pfam" id="PF00804">
    <property type="entry name" value="Syntaxin"/>
    <property type="match status" value="1"/>
</dbReference>
<dbReference type="GO" id="GO:0000149">
    <property type="term" value="F:SNARE binding"/>
    <property type="evidence" value="ECO:0007669"/>
    <property type="project" value="TreeGrafter"/>
</dbReference>
<evidence type="ECO:0000259" key="8">
    <source>
        <dbReference type="PROSITE" id="PS50192"/>
    </source>
</evidence>
<dbReference type="PROSITE" id="PS50192">
    <property type="entry name" value="T_SNARE"/>
    <property type="match status" value="1"/>
</dbReference>
<dbReference type="PANTHER" id="PTHR19957:SF307">
    <property type="entry name" value="PROTEIN SSO1-RELATED"/>
    <property type="match status" value="1"/>
</dbReference>